<evidence type="ECO:0000313" key="9">
    <source>
        <dbReference type="EMBL" id="GAA4803457.1"/>
    </source>
</evidence>
<feature type="transmembrane region" description="Helical" evidence="6">
    <location>
        <begin position="710"/>
        <end position="730"/>
    </location>
</feature>
<dbReference type="Proteomes" id="UP001501411">
    <property type="component" value="Unassembled WGS sequence"/>
</dbReference>
<evidence type="ECO:0000256" key="3">
    <source>
        <dbReference type="ARBA" id="ARBA00022692"/>
    </source>
</evidence>
<feature type="transmembrane region" description="Helical" evidence="6">
    <location>
        <begin position="376"/>
        <end position="402"/>
    </location>
</feature>
<dbReference type="Pfam" id="PF02687">
    <property type="entry name" value="FtsX"/>
    <property type="match status" value="2"/>
</dbReference>
<keyword evidence="4 6" id="KW-1133">Transmembrane helix</keyword>
<dbReference type="InterPro" id="IPR050250">
    <property type="entry name" value="Macrolide_Exporter_MacB"/>
</dbReference>
<sequence>MLKNYFKTAFRTLKKNKSYSVIAIVGLSISLSTTMLISLWVWDELSFDQMHSKGNRIYKTATLFGDNKEDAWSATSAPVAVFGKAEIPTIEEACRINEWGGDMLLQYGDKKFNETATYVDASYFNMFDFKLIQGNPASPFPDNQSIILSQSLAKKYFGTADPIGKTLIDKDQKTYKVSGVMADMPKNSSMQYTLLLPFDILVKNYKNTGGWGSLNTDWGNASYVTYFLLNAKTNIADTEQKLTATLKKYIKDDWAKNASFLLQPLRHVHLYHPGGSENGMKEVKIFMLVAFIILLISCINYTNLVTARASRRGKEVSMRKIVGASKQQLFWQFLHESFLVFAIAALLAIAFVALAMPFYNQLSGKEMVFSLSDTHVWVLFGSTLAATMILAGIYPAITLSSFKPALALKGIYAVLGNSGNFRKLLVVVQFVCAVILIIATLIISKQLSYVRHKNLGYDKENVFSINQRNFNKRYEAIKQALQSQTGIQGVTACNSDINNISYTISPAKWEGQPANLSNFGVKILYADPDFFNVMNIKLQAGKAFSGTAADSSHYILNETAIKQMQIVNPIGKTFTLNGTSGIIIGVVKDFHFKSMKTAIEPLVIQSVEPSKWWNMYIKTTGHQAHQALAAVERLWKQYNPDYAFDYQFIDQSFDNLYKTEIRSGKLFNIFAGMAILLSCLGLFGLVTYTAETKVREIGIRKTLGANISHIILLLSKDFLGLVGMSFIVAFPVAWWMMSKWLDNYVYRTTIAWWIFALAGFVAFTIAFLTVCSKALKAAQVNPVKSLRSE</sequence>
<feature type="transmembrane region" description="Helical" evidence="6">
    <location>
        <begin position="423"/>
        <end position="443"/>
    </location>
</feature>
<dbReference type="PANTHER" id="PTHR30572:SF18">
    <property type="entry name" value="ABC-TYPE MACROLIDE FAMILY EXPORT SYSTEM PERMEASE COMPONENT 2"/>
    <property type="match status" value="1"/>
</dbReference>
<evidence type="ECO:0000256" key="1">
    <source>
        <dbReference type="ARBA" id="ARBA00004651"/>
    </source>
</evidence>
<dbReference type="EMBL" id="BAABIQ010000043">
    <property type="protein sequence ID" value="GAA4803457.1"/>
    <property type="molecule type" value="Genomic_DNA"/>
</dbReference>
<evidence type="ECO:0000259" key="7">
    <source>
        <dbReference type="Pfam" id="PF02687"/>
    </source>
</evidence>
<comment type="subcellular location">
    <subcellularLocation>
        <location evidence="1">Cell membrane</location>
        <topology evidence="1">Multi-pass membrane protein</topology>
    </subcellularLocation>
</comment>
<accession>A0ABP9C149</accession>
<dbReference type="Pfam" id="PF12704">
    <property type="entry name" value="MacB_PCD"/>
    <property type="match status" value="2"/>
</dbReference>
<dbReference type="InterPro" id="IPR025857">
    <property type="entry name" value="MacB_PCD"/>
</dbReference>
<evidence type="ECO:0000256" key="4">
    <source>
        <dbReference type="ARBA" id="ARBA00022989"/>
    </source>
</evidence>
<feature type="domain" description="MacB-like periplasmic core" evidence="8">
    <location>
        <begin position="20"/>
        <end position="244"/>
    </location>
</feature>
<evidence type="ECO:0000256" key="6">
    <source>
        <dbReference type="SAM" id="Phobius"/>
    </source>
</evidence>
<keyword evidence="3 6" id="KW-0812">Transmembrane</keyword>
<feature type="domain" description="MacB-like periplasmic core" evidence="8">
    <location>
        <begin position="434"/>
        <end position="630"/>
    </location>
</feature>
<protein>
    <submittedName>
        <fullName evidence="9">ABC transporter permease</fullName>
    </submittedName>
</protein>
<evidence type="ECO:0000256" key="2">
    <source>
        <dbReference type="ARBA" id="ARBA00022475"/>
    </source>
</evidence>
<dbReference type="PANTHER" id="PTHR30572">
    <property type="entry name" value="MEMBRANE COMPONENT OF TRANSPORTER-RELATED"/>
    <property type="match status" value="1"/>
</dbReference>
<name>A0ABP9C149_9SPHI</name>
<feature type="transmembrane region" description="Helical" evidence="6">
    <location>
        <begin position="285"/>
        <end position="308"/>
    </location>
</feature>
<feature type="transmembrane region" description="Helical" evidence="6">
    <location>
        <begin position="666"/>
        <end position="689"/>
    </location>
</feature>
<dbReference type="RefSeq" id="WP_345233902.1">
    <property type="nucleotide sequence ID" value="NZ_BAABIQ010000043.1"/>
</dbReference>
<comment type="caution">
    <text evidence="9">The sequence shown here is derived from an EMBL/GenBank/DDBJ whole genome shotgun (WGS) entry which is preliminary data.</text>
</comment>
<feature type="transmembrane region" description="Helical" evidence="6">
    <location>
        <begin position="750"/>
        <end position="771"/>
    </location>
</feature>
<feature type="transmembrane region" description="Helical" evidence="6">
    <location>
        <begin position="329"/>
        <end position="356"/>
    </location>
</feature>
<evidence type="ECO:0000256" key="5">
    <source>
        <dbReference type="ARBA" id="ARBA00023136"/>
    </source>
</evidence>
<gene>
    <name evidence="9" type="ORF">GCM10023231_35590</name>
</gene>
<feature type="domain" description="ABC3 transporter permease C-terminal" evidence="7">
    <location>
        <begin position="668"/>
        <end position="782"/>
    </location>
</feature>
<dbReference type="InterPro" id="IPR003838">
    <property type="entry name" value="ABC3_permease_C"/>
</dbReference>
<feature type="transmembrane region" description="Helical" evidence="6">
    <location>
        <begin position="21"/>
        <end position="42"/>
    </location>
</feature>
<evidence type="ECO:0000259" key="8">
    <source>
        <dbReference type="Pfam" id="PF12704"/>
    </source>
</evidence>
<feature type="domain" description="ABC3 transporter permease C-terminal" evidence="7">
    <location>
        <begin position="288"/>
        <end position="400"/>
    </location>
</feature>
<keyword evidence="5 6" id="KW-0472">Membrane</keyword>
<keyword evidence="2" id="KW-1003">Cell membrane</keyword>
<organism evidence="9 10">
    <name type="scientific">Olivibacter ginsenosidimutans</name>
    <dbReference type="NCBI Taxonomy" id="1176537"/>
    <lineage>
        <taxon>Bacteria</taxon>
        <taxon>Pseudomonadati</taxon>
        <taxon>Bacteroidota</taxon>
        <taxon>Sphingobacteriia</taxon>
        <taxon>Sphingobacteriales</taxon>
        <taxon>Sphingobacteriaceae</taxon>
        <taxon>Olivibacter</taxon>
    </lineage>
</organism>
<evidence type="ECO:0000313" key="10">
    <source>
        <dbReference type="Proteomes" id="UP001501411"/>
    </source>
</evidence>
<keyword evidence="10" id="KW-1185">Reference proteome</keyword>
<proteinExistence type="predicted"/>
<reference evidence="10" key="1">
    <citation type="journal article" date="2019" name="Int. J. Syst. Evol. Microbiol.">
        <title>The Global Catalogue of Microorganisms (GCM) 10K type strain sequencing project: providing services to taxonomists for standard genome sequencing and annotation.</title>
        <authorList>
            <consortium name="The Broad Institute Genomics Platform"/>
            <consortium name="The Broad Institute Genome Sequencing Center for Infectious Disease"/>
            <person name="Wu L."/>
            <person name="Ma J."/>
        </authorList>
    </citation>
    <scope>NUCLEOTIDE SEQUENCE [LARGE SCALE GENOMIC DNA]</scope>
    <source>
        <strain evidence="10">JCM 18200</strain>
    </source>
</reference>